<comment type="caution">
    <text evidence="1">The sequence shown here is derived from an EMBL/GenBank/DDBJ whole genome shotgun (WGS) entry which is preliminary data.</text>
</comment>
<keyword evidence="2" id="KW-1185">Reference proteome</keyword>
<evidence type="ECO:0000313" key="2">
    <source>
        <dbReference type="Proteomes" id="UP000295351"/>
    </source>
</evidence>
<gene>
    <name evidence="1" type="ORF">EV665_1436</name>
</gene>
<accession>A0A4R2C0H9</accession>
<dbReference type="EMBL" id="SLVX01000043">
    <property type="protein sequence ID" value="TCN32963.1"/>
    <property type="molecule type" value="Genomic_DNA"/>
</dbReference>
<protein>
    <submittedName>
        <fullName evidence="1">Uncharacterized protein</fullName>
    </submittedName>
</protein>
<dbReference type="AlphaFoldDB" id="A0A4R2C0H9"/>
<proteinExistence type="predicted"/>
<evidence type="ECO:0000313" key="1">
    <source>
        <dbReference type="EMBL" id="TCN32963.1"/>
    </source>
</evidence>
<sequence length="63" mass="7089">MSNVISLAEHQQAVWMAYVTAAKRAQESGRMEDGIAAGRAWRRWLDLFMTPEQREAIPAKVSA</sequence>
<dbReference type="RefSeq" id="WP_133036983.1">
    <property type="nucleotide sequence ID" value="NZ_BAABEI010000012.1"/>
</dbReference>
<dbReference type="Proteomes" id="UP000295351">
    <property type="component" value="Unassembled WGS sequence"/>
</dbReference>
<organism evidence="1 2">
    <name type="scientific">Shinella granuli</name>
    <dbReference type="NCBI Taxonomy" id="323621"/>
    <lineage>
        <taxon>Bacteria</taxon>
        <taxon>Pseudomonadati</taxon>
        <taxon>Pseudomonadota</taxon>
        <taxon>Alphaproteobacteria</taxon>
        <taxon>Hyphomicrobiales</taxon>
        <taxon>Rhizobiaceae</taxon>
        <taxon>Shinella</taxon>
    </lineage>
</organism>
<reference evidence="1 2" key="1">
    <citation type="submission" date="2019-03" db="EMBL/GenBank/DDBJ databases">
        <title>Genomic Encyclopedia of Type Strains, Phase IV (KMG-IV): sequencing the most valuable type-strain genomes for metagenomic binning, comparative biology and taxonomic classification.</title>
        <authorList>
            <person name="Goeker M."/>
        </authorList>
    </citation>
    <scope>NUCLEOTIDE SEQUENCE [LARGE SCALE GENOMIC DNA]</scope>
    <source>
        <strain evidence="1 2">DSM 18401</strain>
    </source>
</reference>
<name>A0A4R2C0H9_SHIGR</name>